<proteinExistence type="predicted"/>
<comment type="caution">
    <text evidence="1">The sequence shown here is derived from an EMBL/GenBank/DDBJ whole genome shotgun (WGS) entry which is preliminary data.</text>
</comment>
<accession>A0ACC2URC6</accession>
<evidence type="ECO:0000313" key="1">
    <source>
        <dbReference type="EMBL" id="KAJ9089146.1"/>
    </source>
</evidence>
<reference evidence="1" key="1">
    <citation type="submission" date="2022-04" db="EMBL/GenBank/DDBJ databases">
        <title>Genome of the entomopathogenic fungus Entomophthora muscae.</title>
        <authorList>
            <person name="Elya C."/>
            <person name="Lovett B.R."/>
            <person name="Lee E."/>
            <person name="Macias A.M."/>
            <person name="Hajek A.E."/>
            <person name="De Bivort B.L."/>
            <person name="Kasson M.T."/>
            <person name="De Fine Licht H.H."/>
            <person name="Stajich J.E."/>
        </authorList>
    </citation>
    <scope>NUCLEOTIDE SEQUENCE</scope>
    <source>
        <strain evidence="1">Berkeley</strain>
    </source>
</reference>
<dbReference type="Proteomes" id="UP001165960">
    <property type="component" value="Unassembled WGS sequence"/>
</dbReference>
<sequence>MKNTLVSILVLCLSQASTQGILNDLLCKKLGLLDGCDVGGLAADPSTAKGDDLAVAKDGGKADLGASAEKLPGNIKDDSEDKGFKGLDRRGRNNDGNEREFDGLSRNYGGRGYDYGHRHGDDYEHSGREYRQGDDHSRRHGRSSYSVYRRSLPKRKVLLRRGDYGKDYRGNHGYENVDYYPNGYGSSRDYNDFGNYNHRHGNSYSYEY</sequence>
<gene>
    <name evidence="1" type="ORF">DSO57_1015861</name>
</gene>
<keyword evidence="2" id="KW-1185">Reference proteome</keyword>
<name>A0ACC2URC6_9FUNG</name>
<dbReference type="EMBL" id="QTSX02000063">
    <property type="protein sequence ID" value="KAJ9089146.1"/>
    <property type="molecule type" value="Genomic_DNA"/>
</dbReference>
<evidence type="ECO:0000313" key="2">
    <source>
        <dbReference type="Proteomes" id="UP001165960"/>
    </source>
</evidence>
<protein>
    <submittedName>
        <fullName evidence="1">Uncharacterized protein</fullName>
    </submittedName>
</protein>
<organism evidence="1 2">
    <name type="scientific">Entomophthora muscae</name>
    <dbReference type="NCBI Taxonomy" id="34485"/>
    <lineage>
        <taxon>Eukaryota</taxon>
        <taxon>Fungi</taxon>
        <taxon>Fungi incertae sedis</taxon>
        <taxon>Zoopagomycota</taxon>
        <taxon>Entomophthoromycotina</taxon>
        <taxon>Entomophthoromycetes</taxon>
        <taxon>Entomophthorales</taxon>
        <taxon>Entomophthoraceae</taxon>
        <taxon>Entomophthora</taxon>
    </lineage>
</organism>